<keyword evidence="2" id="KW-1185">Reference proteome</keyword>
<gene>
    <name evidence="1" type="ORF">GCM10022403_009510</name>
</gene>
<dbReference type="EMBL" id="BAABDE010000005">
    <property type="protein sequence ID" value="GAA3776835.1"/>
    <property type="molecule type" value="Genomic_DNA"/>
</dbReference>
<sequence length="149" mass="15799">MEAELVTLVGTGATTVIGLMVTDAWEQAKQRVVRLFAHGGEADTVAGELEESRNTLVTATGTADEEGLTSDLTASLRFSLRRLLEQHPDAADELRRLVDEFAPAAQPDPAGTVHNSISGGTQHAPVFMGRNFTNTTIHTSGGTTPDRTA</sequence>
<reference evidence="2" key="1">
    <citation type="journal article" date="2019" name="Int. J. Syst. Evol. Microbiol.">
        <title>The Global Catalogue of Microorganisms (GCM) 10K type strain sequencing project: providing services to taxonomists for standard genome sequencing and annotation.</title>
        <authorList>
            <consortium name="The Broad Institute Genomics Platform"/>
            <consortium name="The Broad Institute Genome Sequencing Center for Infectious Disease"/>
            <person name="Wu L."/>
            <person name="Ma J."/>
        </authorList>
    </citation>
    <scope>NUCLEOTIDE SEQUENCE [LARGE SCALE GENOMIC DNA]</scope>
    <source>
        <strain evidence="2">JCM 17138</strain>
    </source>
</reference>
<dbReference type="Proteomes" id="UP001501009">
    <property type="component" value="Unassembled WGS sequence"/>
</dbReference>
<proteinExistence type="predicted"/>
<accession>A0ABP7GXX5</accession>
<organism evidence="1 2">
    <name type="scientific">Streptomyces coacervatus</name>
    <dbReference type="NCBI Taxonomy" id="647381"/>
    <lineage>
        <taxon>Bacteria</taxon>
        <taxon>Bacillati</taxon>
        <taxon>Actinomycetota</taxon>
        <taxon>Actinomycetes</taxon>
        <taxon>Kitasatosporales</taxon>
        <taxon>Streptomycetaceae</taxon>
        <taxon>Streptomyces</taxon>
    </lineage>
</organism>
<evidence type="ECO:0000313" key="2">
    <source>
        <dbReference type="Proteomes" id="UP001501009"/>
    </source>
</evidence>
<evidence type="ECO:0000313" key="1">
    <source>
        <dbReference type="EMBL" id="GAA3776835.1"/>
    </source>
</evidence>
<comment type="caution">
    <text evidence="1">The sequence shown here is derived from an EMBL/GenBank/DDBJ whole genome shotgun (WGS) entry which is preliminary data.</text>
</comment>
<protein>
    <submittedName>
        <fullName evidence="1">Uncharacterized protein</fullName>
    </submittedName>
</protein>
<dbReference type="RefSeq" id="WP_275774542.1">
    <property type="nucleotide sequence ID" value="NZ_BAABDE010000005.1"/>
</dbReference>
<name>A0ABP7GXX5_9ACTN</name>